<keyword evidence="2" id="KW-1185">Reference proteome</keyword>
<protein>
    <recommendedName>
        <fullName evidence="3">Methyltransferase type 11 domain-containing protein</fullName>
    </recommendedName>
</protein>
<dbReference type="InterPro" id="IPR029063">
    <property type="entry name" value="SAM-dependent_MTases_sf"/>
</dbReference>
<reference evidence="1" key="1">
    <citation type="submission" date="2024-02" db="EMBL/GenBank/DDBJ databases">
        <authorList>
            <consortium name="ELIXIR-Norway"/>
            <consortium name="Elixir Norway"/>
        </authorList>
    </citation>
    <scope>NUCLEOTIDE SEQUENCE</scope>
</reference>
<accession>A0ABP0V658</accession>
<name>A0ABP0V658_9BRYO</name>
<evidence type="ECO:0008006" key="3">
    <source>
        <dbReference type="Google" id="ProtNLM"/>
    </source>
</evidence>
<dbReference type="Gene3D" id="3.40.50.150">
    <property type="entry name" value="Vaccinia Virus protein VP39"/>
    <property type="match status" value="1"/>
</dbReference>
<organism evidence="1 2">
    <name type="scientific">Sphagnum jensenii</name>
    <dbReference type="NCBI Taxonomy" id="128206"/>
    <lineage>
        <taxon>Eukaryota</taxon>
        <taxon>Viridiplantae</taxon>
        <taxon>Streptophyta</taxon>
        <taxon>Embryophyta</taxon>
        <taxon>Bryophyta</taxon>
        <taxon>Sphagnophytina</taxon>
        <taxon>Sphagnopsida</taxon>
        <taxon>Sphagnales</taxon>
        <taxon>Sphagnaceae</taxon>
        <taxon>Sphagnum</taxon>
    </lineage>
</organism>
<dbReference type="Pfam" id="PF13489">
    <property type="entry name" value="Methyltransf_23"/>
    <property type="match status" value="1"/>
</dbReference>
<dbReference type="SUPFAM" id="SSF53335">
    <property type="entry name" value="S-adenosyl-L-methionine-dependent methyltransferases"/>
    <property type="match status" value="1"/>
</dbReference>
<proteinExistence type="predicted"/>
<dbReference type="PANTHER" id="PTHR43861">
    <property type="entry name" value="TRANS-ACONITATE 2-METHYLTRANSFERASE-RELATED"/>
    <property type="match status" value="1"/>
</dbReference>
<evidence type="ECO:0000313" key="2">
    <source>
        <dbReference type="Proteomes" id="UP001497444"/>
    </source>
</evidence>
<sequence>MQRSCCKRIGHYEYFFDHSISQAIKKDFGMADLIIGNNVLAHVPAPGDLVAGIAALLHPEGHVVMEVPHLLTLINHIEFDTIFHQHYSYFSLDSAEVLFRKHGLYLNDVEQIPVHGGSIRLFFSWREGASDNVIAVKKAEREGGLRQISVYRDLQEK</sequence>
<dbReference type="EMBL" id="CAXAQS010000068">
    <property type="protein sequence ID" value="CAK9249918.1"/>
    <property type="molecule type" value="Genomic_DNA"/>
</dbReference>
<gene>
    <name evidence="1" type="ORF">CSSPJE1EN1_LOCUS25296</name>
</gene>
<dbReference type="Proteomes" id="UP001497444">
    <property type="component" value="Unassembled WGS sequence"/>
</dbReference>
<dbReference type="PANTHER" id="PTHR43861:SF5">
    <property type="entry name" value="BLL5978 PROTEIN"/>
    <property type="match status" value="1"/>
</dbReference>
<comment type="caution">
    <text evidence="1">The sequence shown here is derived from an EMBL/GenBank/DDBJ whole genome shotgun (WGS) entry which is preliminary data.</text>
</comment>
<evidence type="ECO:0000313" key="1">
    <source>
        <dbReference type="EMBL" id="CAK9249918.1"/>
    </source>
</evidence>